<name>A0A7S1FSY1_9STRA</name>
<proteinExistence type="predicted"/>
<accession>A0A7S1FSY1</accession>
<organism evidence="1">
    <name type="scientific">Corethron hystrix</name>
    <dbReference type="NCBI Taxonomy" id="216773"/>
    <lineage>
        <taxon>Eukaryota</taxon>
        <taxon>Sar</taxon>
        <taxon>Stramenopiles</taxon>
        <taxon>Ochrophyta</taxon>
        <taxon>Bacillariophyta</taxon>
        <taxon>Coscinodiscophyceae</taxon>
        <taxon>Corethrophycidae</taxon>
        <taxon>Corethrales</taxon>
        <taxon>Corethraceae</taxon>
        <taxon>Corethron</taxon>
    </lineage>
</organism>
<reference evidence="1" key="1">
    <citation type="submission" date="2021-01" db="EMBL/GenBank/DDBJ databases">
        <authorList>
            <person name="Corre E."/>
            <person name="Pelletier E."/>
            <person name="Niang G."/>
            <person name="Scheremetjew M."/>
            <person name="Finn R."/>
            <person name="Kale V."/>
            <person name="Holt S."/>
            <person name="Cochrane G."/>
            <person name="Meng A."/>
            <person name="Brown T."/>
            <person name="Cohen L."/>
        </authorList>
    </citation>
    <scope>NUCLEOTIDE SEQUENCE</scope>
    <source>
        <strain evidence="1">308</strain>
    </source>
</reference>
<dbReference type="AlphaFoldDB" id="A0A7S1FSY1"/>
<sequence length="139" mass="15732">MNKRPGKRTLATSKMCWWPRIAAVLVSPLAPRLKLFFVTCSPQAWSISKPPKSVRLAMEVYKRGNIVVYKVEVTVKLLKFFAGSLHNSANNMRLLDPLPLGLQRPDIQQEGAERNDRAARKEEAYLGAEAQTEHQIFSL</sequence>
<evidence type="ECO:0000313" key="1">
    <source>
        <dbReference type="EMBL" id="CAD8885128.1"/>
    </source>
</evidence>
<gene>
    <name evidence="1" type="ORF">CHYS00102_LOCUS12325</name>
</gene>
<dbReference type="EMBL" id="HBFR01016881">
    <property type="protein sequence ID" value="CAD8885128.1"/>
    <property type="molecule type" value="Transcribed_RNA"/>
</dbReference>
<protein>
    <submittedName>
        <fullName evidence="1">Uncharacterized protein</fullName>
    </submittedName>
</protein>